<dbReference type="AlphaFoldDB" id="A0A8E2EM25"/>
<accession>A0A8E2EM25</accession>
<feature type="compositionally biased region" description="Pro residues" evidence="1">
    <location>
        <begin position="50"/>
        <end position="67"/>
    </location>
</feature>
<feature type="compositionally biased region" description="Polar residues" evidence="1">
    <location>
        <begin position="538"/>
        <end position="547"/>
    </location>
</feature>
<feature type="compositionally biased region" description="Basic residues" evidence="1">
    <location>
        <begin position="715"/>
        <end position="724"/>
    </location>
</feature>
<organism evidence="2 3">
    <name type="scientific">Glonium stellatum</name>
    <dbReference type="NCBI Taxonomy" id="574774"/>
    <lineage>
        <taxon>Eukaryota</taxon>
        <taxon>Fungi</taxon>
        <taxon>Dikarya</taxon>
        <taxon>Ascomycota</taxon>
        <taxon>Pezizomycotina</taxon>
        <taxon>Dothideomycetes</taxon>
        <taxon>Pleosporomycetidae</taxon>
        <taxon>Gloniales</taxon>
        <taxon>Gloniaceae</taxon>
        <taxon>Glonium</taxon>
    </lineage>
</organism>
<dbReference type="Proteomes" id="UP000250140">
    <property type="component" value="Unassembled WGS sequence"/>
</dbReference>
<protein>
    <submittedName>
        <fullName evidence="2">Uncharacterized protein</fullName>
    </submittedName>
</protein>
<proteinExistence type="predicted"/>
<feature type="region of interest" description="Disordered" evidence="1">
    <location>
        <begin position="704"/>
        <end position="724"/>
    </location>
</feature>
<feature type="region of interest" description="Disordered" evidence="1">
    <location>
        <begin position="642"/>
        <end position="687"/>
    </location>
</feature>
<evidence type="ECO:0000313" key="2">
    <source>
        <dbReference type="EMBL" id="OCL01201.1"/>
    </source>
</evidence>
<name>A0A8E2EM25_9PEZI</name>
<feature type="region of interest" description="Disordered" evidence="1">
    <location>
        <begin position="538"/>
        <end position="558"/>
    </location>
</feature>
<gene>
    <name evidence="2" type="ORF">AOQ84DRAFT_444162</name>
</gene>
<dbReference type="EMBL" id="KV751171">
    <property type="protein sequence ID" value="OCL01201.1"/>
    <property type="molecule type" value="Genomic_DNA"/>
</dbReference>
<reference evidence="2 3" key="1">
    <citation type="journal article" date="2016" name="Nat. Commun.">
        <title>Ectomycorrhizal ecology is imprinted in the genome of the dominant symbiotic fungus Cenococcum geophilum.</title>
        <authorList>
            <consortium name="DOE Joint Genome Institute"/>
            <person name="Peter M."/>
            <person name="Kohler A."/>
            <person name="Ohm R.A."/>
            <person name="Kuo A."/>
            <person name="Krutzmann J."/>
            <person name="Morin E."/>
            <person name="Arend M."/>
            <person name="Barry K.W."/>
            <person name="Binder M."/>
            <person name="Choi C."/>
            <person name="Clum A."/>
            <person name="Copeland A."/>
            <person name="Grisel N."/>
            <person name="Haridas S."/>
            <person name="Kipfer T."/>
            <person name="LaButti K."/>
            <person name="Lindquist E."/>
            <person name="Lipzen A."/>
            <person name="Maire R."/>
            <person name="Meier B."/>
            <person name="Mihaltcheva S."/>
            <person name="Molinier V."/>
            <person name="Murat C."/>
            <person name="Poggeler S."/>
            <person name="Quandt C.A."/>
            <person name="Sperisen C."/>
            <person name="Tritt A."/>
            <person name="Tisserant E."/>
            <person name="Crous P.W."/>
            <person name="Henrissat B."/>
            <person name="Nehls U."/>
            <person name="Egli S."/>
            <person name="Spatafora J.W."/>
            <person name="Grigoriev I.V."/>
            <person name="Martin F.M."/>
        </authorList>
    </citation>
    <scope>NUCLEOTIDE SEQUENCE [LARGE SCALE GENOMIC DNA]</scope>
    <source>
        <strain evidence="2 3">CBS 207.34</strain>
    </source>
</reference>
<sequence length="724" mass="80757">MAHDDCESFATSPFLGSLQLNCEPSVSDTRLYIESPAIDLQLSPLIQAGPPQPDPPRNALPPSPPSSTPASDALALASGNGDFAHIFLKSRNHSSLKRRRHIVASASASHADLVSILLDLPPAVNASVVRVVKAILRPTPVLVSIEITELLQIYCDGELDFFKTFQNLNDDDFFDCRDKLREDVDAQRESAYARLASEQHPGSTSLQDCSIPSGESEIVVRDSGYVSGHASVAQADPSDFARLPSTSPFEQQPQGCHNILACYEASRTAASGNTHVRFSKSCSSDQRSLESQYPSPPMIAYSPGTIRDSPTALDLRYWCTDCPKTYDYTDNGFRRWSDHQWLEHNEKKTWTCAHQGCKKRGKKDGGYLVHHHKDHDNCTLNICPTPPTINITQRGRVACICLNCDQDTVYTGPECFKDLLAHYQAEHRDLVAKRLLNTSQRYHTRDMERLLHGRDKLMKSFQDYMKRFGACEQWPTLWFDEKHPQIVQLRRDLETRSFEDEPHEIPRFIDKFCRFGTAYLGPILSALASTGGHFPSSGDNFTSMTQLSPSSPPPQFSASDNGQITSAHNTPSGWTYTASQEFPQSSTAASIISAISSKTRNDDHLAAFPWQPQKVQLSQFELHQDAADTGDAQTSAAEFGYESRSAALQHSRGSPRNIQPQQDVHATEPREPHRDIKPLPKHIQREDRAPAFISGCVLQGQQVLSFPPRSESFHPPRRRRVSPD</sequence>
<feature type="region of interest" description="Disordered" evidence="1">
    <location>
        <begin position="45"/>
        <end position="71"/>
    </location>
</feature>
<keyword evidence="3" id="KW-1185">Reference proteome</keyword>
<feature type="compositionally biased region" description="Polar residues" evidence="1">
    <location>
        <begin position="646"/>
        <end position="664"/>
    </location>
</feature>
<evidence type="ECO:0000313" key="3">
    <source>
        <dbReference type="Proteomes" id="UP000250140"/>
    </source>
</evidence>
<evidence type="ECO:0000256" key="1">
    <source>
        <dbReference type="SAM" id="MobiDB-lite"/>
    </source>
</evidence>
<feature type="compositionally biased region" description="Basic and acidic residues" evidence="1">
    <location>
        <begin position="665"/>
        <end position="687"/>
    </location>
</feature>